<accession>A0AAD7L6Q7</accession>
<dbReference type="Proteomes" id="UP001163823">
    <property type="component" value="Chromosome 10"/>
</dbReference>
<keyword evidence="5" id="KW-1185">Reference proteome</keyword>
<comment type="subcellular location">
    <subcellularLocation>
        <location evidence="1">Nucleus</location>
    </subcellularLocation>
</comment>
<dbReference type="KEGG" id="qsa:O6P43_024133"/>
<evidence type="ECO:0000313" key="4">
    <source>
        <dbReference type="EMBL" id="KAJ7952253.1"/>
    </source>
</evidence>
<comment type="caution">
    <text evidence="4">The sequence shown here is derived from an EMBL/GenBank/DDBJ whole genome shotgun (WGS) entry which is preliminary data.</text>
</comment>
<reference evidence="4" key="1">
    <citation type="journal article" date="2023" name="Science">
        <title>Elucidation of the pathway for biosynthesis of saponin adjuvants from the soapbark tree.</title>
        <authorList>
            <person name="Reed J."/>
            <person name="Orme A."/>
            <person name="El-Demerdash A."/>
            <person name="Owen C."/>
            <person name="Martin L.B.B."/>
            <person name="Misra R.C."/>
            <person name="Kikuchi S."/>
            <person name="Rejzek M."/>
            <person name="Martin A.C."/>
            <person name="Harkess A."/>
            <person name="Leebens-Mack J."/>
            <person name="Louveau T."/>
            <person name="Stephenson M.J."/>
            <person name="Osbourn A."/>
        </authorList>
    </citation>
    <scope>NUCLEOTIDE SEQUENCE</scope>
    <source>
        <strain evidence="4">S10</strain>
    </source>
</reference>
<sequence length="159" mass="18375">MFASKTNRTLLVLVWRSQTIGHWAFDPTQFDSILKSKQCNPMKGIAVKPTRSQGRYKKRERDESLYPHILQREGILIQNPSKRNVFCEDDQESLYKIVQVPGESLKLKQLKVLIDEDSPSAFSNCSSKGEVLAYLKRKLEGDRKIYVEGKRVKFALKRS</sequence>
<dbReference type="InterPro" id="IPR058719">
    <property type="entry name" value="WHD_LYAR"/>
</dbReference>
<keyword evidence="2" id="KW-0539">Nucleus</keyword>
<gene>
    <name evidence="4" type="ORF">O6P43_024133</name>
</gene>
<name>A0AAD7L6Q7_QUISA</name>
<evidence type="ECO:0000256" key="2">
    <source>
        <dbReference type="ARBA" id="ARBA00023242"/>
    </source>
</evidence>
<proteinExistence type="predicted"/>
<evidence type="ECO:0000256" key="1">
    <source>
        <dbReference type="ARBA" id="ARBA00004123"/>
    </source>
</evidence>
<feature type="domain" description="Cell growth-regulating nucleolar protein-like winged helix" evidence="3">
    <location>
        <begin position="99"/>
        <end position="155"/>
    </location>
</feature>
<organism evidence="4 5">
    <name type="scientific">Quillaja saponaria</name>
    <name type="common">Soap bark tree</name>
    <dbReference type="NCBI Taxonomy" id="32244"/>
    <lineage>
        <taxon>Eukaryota</taxon>
        <taxon>Viridiplantae</taxon>
        <taxon>Streptophyta</taxon>
        <taxon>Embryophyta</taxon>
        <taxon>Tracheophyta</taxon>
        <taxon>Spermatophyta</taxon>
        <taxon>Magnoliopsida</taxon>
        <taxon>eudicotyledons</taxon>
        <taxon>Gunneridae</taxon>
        <taxon>Pentapetalae</taxon>
        <taxon>rosids</taxon>
        <taxon>fabids</taxon>
        <taxon>Fabales</taxon>
        <taxon>Quillajaceae</taxon>
        <taxon>Quillaja</taxon>
    </lineage>
</organism>
<evidence type="ECO:0000313" key="5">
    <source>
        <dbReference type="Proteomes" id="UP001163823"/>
    </source>
</evidence>
<protein>
    <submittedName>
        <fullName evidence="4">PIN2/TERF1-interacting telomerase inhibitor 1</fullName>
    </submittedName>
</protein>
<dbReference type="EMBL" id="JARAOO010000010">
    <property type="protein sequence ID" value="KAJ7952253.1"/>
    <property type="molecule type" value="Genomic_DNA"/>
</dbReference>
<dbReference type="Pfam" id="PF25879">
    <property type="entry name" value="WHD_LYAR"/>
    <property type="match status" value="1"/>
</dbReference>
<evidence type="ECO:0000259" key="3">
    <source>
        <dbReference type="Pfam" id="PF25879"/>
    </source>
</evidence>
<dbReference type="AlphaFoldDB" id="A0AAD7L6Q7"/>